<name>A0A0A1TKQ3_9HYPO</name>
<accession>A0A0A1TKQ3</accession>
<feature type="region of interest" description="Disordered" evidence="1">
    <location>
        <begin position="356"/>
        <end position="379"/>
    </location>
</feature>
<dbReference type="EMBL" id="CDHN01000003">
    <property type="protein sequence ID" value="CEJ91400.1"/>
    <property type="molecule type" value="Genomic_DNA"/>
</dbReference>
<feature type="region of interest" description="Disordered" evidence="1">
    <location>
        <begin position="405"/>
        <end position="496"/>
    </location>
</feature>
<organism evidence="2 3">
    <name type="scientific">[Torrubiella] hemipterigena</name>
    <dbReference type="NCBI Taxonomy" id="1531966"/>
    <lineage>
        <taxon>Eukaryota</taxon>
        <taxon>Fungi</taxon>
        <taxon>Dikarya</taxon>
        <taxon>Ascomycota</taxon>
        <taxon>Pezizomycotina</taxon>
        <taxon>Sordariomycetes</taxon>
        <taxon>Hypocreomycetidae</taxon>
        <taxon>Hypocreales</taxon>
        <taxon>Clavicipitaceae</taxon>
        <taxon>Clavicipitaceae incertae sedis</taxon>
        <taxon>'Torrubiella' clade</taxon>
    </lineage>
</organism>
<reference evidence="2 3" key="1">
    <citation type="journal article" date="2015" name="Genome Announc.">
        <title>Draft Genome Sequence and Gene Annotation of the Entomopathogenic Fungus Verticillium hemipterigenum.</title>
        <authorList>
            <person name="Horn F."/>
            <person name="Habel A."/>
            <person name="Scharf D.H."/>
            <person name="Dworschak J."/>
            <person name="Brakhage A.A."/>
            <person name="Guthke R."/>
            <person name="Hertweck C."/>
            <person name="Linde J."/>
        </authorList>
    </citation>
    <scope>NUCLEOTIDE SEQUENCE [LARGE SCALE GENOMIC DNA]</scope>
</reference>
<feature type="compositionally biased region" description="Low complexity" evidence="1">
    <location>
        <begin position="356"/>
        <end position="369"/>
    </location>
</feature>
<feature type="region of interest" description="Disordered" evidence="1">
    <location>
        <begin position="533"/>
        <end position="578"/>
    </location>
</feature>
<keyword evidence="3" id="KW-1185">Reference proteome</keyword>
<feature type="region of interest" description="Disordered" evidence="1">
    <location>
        <begin position="1"/>
        <end position="21"/>
    </location>
</feature>
<feature type="compositionally biased region" description="Polar residues" evidence="1">
    <location>
        <begin position="235"/>
        <end position="254"/>
    </location>
</feature>
<feature type="compositionally biased region" description="Polar residues" evidence="1">
    <location>
        <begin position="409"/>
        <end position="436"/>
    </location>
</feature>
<dbReference type="AlphaFoldDB" id="A0A0A1TKQ3"/>
<dbReference type="HOGENOM" id="CLU_023048_1_0_1"/>
<dbReference type="Proteomes" id="UP000039046">
    <property type="component" value="Unassembled WGS sequence"/>
</dbReference>
<feature type="compositionally biased region" description="Basic and acidic residues" evidence="1">
    <location>
        <begin position="442"/>
        <end position="461"/>
    </location>
</feature>
<feature type="compositionally biased region" description="Low complexity" evidence="1">
    <location>
        <begin position="533"/>
        <end position="551"/>
    </location>
</feature>
<dbReference type="STRING" id="1531966.A0A0A1TKQ3"/>
<sequence>MSLSSPQLPATSPPKSAHYHPVSTAAATYPFQPIYDTAHQSFDPSRFSPTISPTHNPAAVQYPPAHLPLDASPATIQRFHSVSPSNLRASLAPRPSLPHLLPQHLQSDVGLSLDGTAPLSRSVSVDTAAPPQPSAQLVQRLQQQNSAIREAWAAERTYLEANRRRVEEVYQEERAIMEDIRDTWQSEKDDMQREMQALRERIQRLEGENAALRAIASPRGSPSFLPGRAPRDGSSDGSLNSRARSQNPPASGSRQILADLSSLPPGLEGASRRPHFASPGNPSHLSPTHVGSPPFAPIDPRTQPQVSSQQDFLASHDGSSDSPIPVIDVHEIDPKLEGIPIKATAVQKSTFSEVSNASSSVASPPAASSDQHQESAGEQNSLLVSKAQTLQALAAGEFRRRTLHAGHTPNHSISAFPTMTATDSTSANSGTGQSEAATPKAAKTEPLDSEHDSDSANELRHQTSYTDAPPGEGVFAADEQDPIFEPEDDKPLKGPLMVKNIPAQDEIFWAQVNKKLEPISHGEDALPTVIKSQLDQADSDMQSSASKSVAVGGDGAADDDLDDSSFSPSAQASKLEADVPLKLRTTTNFGAPFGSS</sequence>
<evidence type="ECO:0000313" key="3">
    <source>
        <dbReference type="Proteomes" id="UP000039046"/>
    </source>
</evidence>
<dbReference type="OrthoDB" id="5427699at2759"/>
<feature type="compositionally biased region" description="Polar residues" evidence="1">
    <location>
        <begin position="302"/>
        <end position="312"/>
    </location>
</feature>
<gene>
    <name evidence="2" type="ORF">VHEMI07116</name>
</gene>
<feature type="region of interest" description="Disordered" evidence="1">
    <location>
        <begin position="214"/>
        <end position="326"/>
    </location>
</feature>
<evidence type="ECO:0000256" key="1">
    <source>
        <dbReference type="SAM" id="MobiDB-lite"/>
    </source>
</evidence>
<protein>
    <submittedName>
        <fullName evidence="2">Uncharacterized protein</fullName>
    </submittedName>
</protein>
<evidence type="ECO:0000313" key="2">
    <source>
        <dbReference type="EMBL" id="CEJ91400.1"/>
    </source>
</evidence>
<feature type="compositionally biased region" description="Acidic residues" evidence="1">
    <location>
        <begin position="478"/>
        <end position="488"/>
    </location>
</feature>
<proteinExistence type="predicted"/>
<feature type="compositionally biased region" description="Polar residues" evidence="1">
    <location>
        <begin position="1"/>
        <end position="14"/>
    </location>
</feature>